<protein>
    <submittedName>
        <fullName evidence="9">Rhomboid family intramembrane serine protease</fullName>
    </submittedName>
</protein>
<dbReference type="PANTHER" id="PTHR43731">
    <property type="entry name" value="RHOMBOID PROTEASE"/>
    <property type="match status" value="1"/>
</dbReference>
<evidence type="ECO:0000256" key="4">
    <source>
        <dbReference type="ARBA" id="ARBA00022801"/>
    </source>
</evidence>
<dbReference type="SUPFAM" id="SSF144091">
    <property type="entry name" value="Rhomboid-like"/>
    <property type="match status" value="1"/>
</dbReference>
<feature type="transmembrane region" description="Helical" evidence="7">
    <location>
        <begin position="21"/>
        <end position="46"/>
    </location>
</feature>
<evidence type="ECO:0000313" key="10">
    <source>
        <dbReference type="Proteomes" id="UP001142610"/>
    </source>
</evidence>
<comment type="similarity">
    <text evidence="2">Belongs to the peptidase S54 family.</text>
</comment>
<dbReference type="RefSeq" id="WP_256620021.1">
    <property type="nucleotide sequence ID" value="NZ_JANIBC010000013.1"/>
</dbReference>
<dbReference type="Proteomes" id="UP001142610">
    <property type="component" value="Unassembled WGS sequence"/>
</dbReference>
<dbReference type="GO" id="GO:0016020">
    <property type="term" value="C:membrane"/>
    <property type="evidence" value="ECO:0007669"/>
    <property type="project" value="UniProtKB-SubCell"/>
</dbReference>
<gene>
    <name evidence="9" type="ORF">NOG11_12105</name>
</gene>
<evidence type="ECO:0000256" key="3">
    <source>
        <dbReference type="ARBA" id="ARBA00022692"/>
    </source>
</evidence>
<evidence type="ECO:0000256" key="2">
    <source>
        <dbReference type="ARBA" id="ARBA00009045"/>
    </source>
</evidence>
<reference evidence="9" key="1">
    <citation type="submission" date="2022-07" db="EMBL/GenBank/DDBJ databases">
        <title>Parvularcula maris sp. nov., an algicidal bacterium isolated from seawater.</title>
        <authorList>
            <person name="Li F."/>
        </authorList>
    </citation>
    <scope>NUCLEOTIDE SEQUENCE</scope>
    <source>
        <strain evidence="9">BGMRC 0090</strain>
    </source>
</reference>
<dbReference type="EMBL" id="JANIBC010000013">
    <property type="protein sequence ID" value="MCQ8186125.1"/>
    <property type="molecule type" value="Genomic_DNA"/>
</dbReference>
<feature type="transmembrane region" description="Helical" evidence="7">
    <location>
        <begin position="202"/>
        <end position="224"/>
    </location>
</feature>
<keyword evidence="3 7" id="KW-0812">Transmembrane</keyword>
<evidence type="ECO:0000259" key="8">
    <source>
        <dbReference type="Pfam" id="PF01694"/>
    </source>
</evidence>
<keyword evidence="10" id="KW-1185">Reference proteome</keyword>
<feature type="domain" description="Peptidase S54 rhomboid" evidence="8">
    <location>
        <begin position="84"/>
        <end position="245"/>
    </location>
</feature>
<feature type="transmembrane region" description="Helical" evidence="7">
    <location>
        <begin position="133"/>
        <end position="153"/>
    </location>
</feature>
<dbReference type="Pfam" id="PF01694">
    <property type="entry name" value="Rhomboid"/>
    <property type="match status" value="1"/>
</dbReference>
<keyword evidence="4" id="KW-0378">Hydrolase</keyword>
<dbReference type="GO" id="GO:0004252">
    <property type="term" value="F:serine-type endopeptidase activity"/>
    <property type="evidence" value="ECO:0007669"/>
    <property type="project" value="InterPro"/>
</dbReference>
<feature type="transmembrane region" description="Helical" evidence="7">
    <location>
        <begin position="101"/>
        <end position="121"/>
    </location>
</feature>
<feature type="transmembrane region" description="Helical" evidence="7">
    <location>
        <begin position="159"/>
        <end position="181"/>
    </location>
</feature>
<dbReference type="AlphaFoldDB" id="A0A9X2LAG0"/>
<dbReference type="PANTHER" id="PTHR43731:SF14">
    <property type="entry name" value="PRESENILIN-ASSOCIATED RHOMBOID-LIKE PROTEIN, MITOCHONDRIAL"/>
    <property type="match status" value="1"/>
</dbReference>
<evidence type="ECO:0000256" key="1">
    <source>
        <dbReference type="ARBA" id="ARBA00004141"/>
    </source>
</evidence>
<dbReference type="InterPro" id="IPR022764">
    <property type="entry name" value="Peptidase_S54_rhomboid_dom"/>
</dbReference>
<keyword evidence="9" id="KW-0645">Protease</keyword>
<dbReference type="Gene3D" id="1.20.1540.10">
    <property type="entry name" value="Rhomboid-like"/>
    <property type="match status" value="1"/>
</dbReference>
<keyword evidence="5 7" id="KW-1133">Transmembrane helix</keyword>
<organism evidence="9 10">
    <name type="scientific">Parvularcula maris</name>
    <dbReference type="NCBI Taxonomy" id="2965077"/>
    <lineage>
        <taxon>Bacteria</taxon>
        <taxon>Pseudomonadati</taxon>
        <taxon>Pseudomonadota</taxon>
        <taxon>Alphaproteobacteria</taxon>
        <taxon>Parvularculales</taxon>
        <taxon>Parvularculaceae</taxon>
        <taxon>Parvularcula</taxon>
    </lineage>
</organism>
<comment type="caution">
    <text evidence="9">The sequence shown here is derived from an EMBL/GenBank/DDBJ whole genome shotgun (WGS) entry which is preliminary data.</text>
</comment>
<dbReference type="GO" id="GO:0006508">
    <property type="term" value="P:proteolysis"/>
    <property type="evidence" value="ECO:0007669"/>
    <property type="project" value="UniProtKB-KW"/>
</dbReference>
<evidence type="ECO:0000256" key="5">
    <source>
        <dbReference type="ARBA" id="ARBA00022989"/>
    </source>
</evidence>
<evidence type="ECO:0000256" key="6">
    <source>
        <dbReference type="ARBA" id="ARBA00023136"/>
    </source>
</evidence>
<sequence>MTNERPSHYRRVRGWPSDTPFRGGPIFTLPLPIGPIVFVTVISWFASLVIPSPFGPGPIFNDLAFVPVEFLVHLNDGEVVSALVPLFTHVLLHDPTGPGHLVLNMLWLMVFGSGIARRLCIPGTLAGERTHNVLVFLAFYLASGAAGGLAHFATHTYETGPLIGASGAISGLMGGTLRFALRLFAPMGAEYGRLAPLWARPVLVASAIYVGLNVATGVAGSMGADGMSSIAWEAHIGGFLFGLLAFPLFDRLAKRPPLPFGLS</sequence>
<dbReference type="InterPro" id="IPR050925">
    <property type="entry name" value="Rhomboid_protease_S54"/>
</dbReference>
<evidence type="ECO:0000313" key="9">
    <source>
        <dbReference type="EMBL" id="MCQ8186125.1"/>
    </source>
</evidence>
<name>A0A9X2LAG0_9PROT</name>
<dbReference type="InterPro" id="IPR035952">
    <property type="entry name" value="Rhomboid-like_sf"/>
</dbReference>
<feature type="transmembrane region" description="Helical" evidence="7">
    <location>
        <begin position="230"/>
        <end position="249"/>
    </location>
</feature>
<proteinExistence type="inferred from homology"/>
<evidence type="ECO:0000256" key="7">
    <source>
        <dbReference type="SAM" id="Phobius"/>
    </source>
</evidence>
<keyword evidence="6 7" id="KW-0472">Membrane</keyword>
<accession>A0A9X2LAG0</accession>
<comment type="subcellular location">
    <subcellularLocation>
        <location evidence="1">Membrane</location>
        <topology evidence="1">Multi-pass membrane protein</topology>
    </subcellularLocation>
</comment>